<reference evidence="2" key="1">
    <citation type="submission" date="2014-09" db="EMBL/GenBank/DDBJ databases">
        <authorList>
            <person name="Magalhaes I.L.F."/>
            <person name="Oliveira U."/>
            <person name="Santos F.R."/>
            <person name="Vidigal T.H.D.A."/>
            <person name="Brescovit A.D."/>
            <person name="Santos A.J."/>
        </authorList>
    </citation>
    <scope>NUCLEOTIDE SEQUENCE</scope>
    <source>
        <tissue evidence="2">Shoot tissue taken approximately 20 cm above the soil surface</tissue>
    </source>
</reference>
<protein>
    <submittedName>
        <fullName evidence="2">Uncharacterized protein</fullName>
    </submittedName>
</protein>
<organism evidence="2">
    <name type="scientific">Arundo donax</name>
    <name type="common">Giant reed</name>
    <name type="synonym">Donax arundinaceus</name>
    <dbReference type="NCBI Taxonomy" id="35708"/>
    <lineage>
        <taxon>Eukaryota</taxon>
        <taxon>Viridiplantae</taxon>
        <taxon>Streptophyta</taxon>
        <taxon>Embryophyta</taxon>
        <taxon>Tracheophyta</taxon>
        <taxon>Spermatophyta</taxon>
        <taxon>Magnoliopsida</taxon>
        <taxon>Liliopsida</taxon>
        <taxon>Poales</taxon>
        <taxon>Poaceae</taxon>
        <taxon>PACMAD clade</taxon>
        <taxon>Arundinoideae</taxon>
        <taxon>Arundineae</taxon>
        <taxon>Arundo</taxon>
    </lineage>
</organism>
<accession>A0A0A9DIJ4</accession>
<feature type="region of interest" description="Disordered" evidence="1">
    <location>
        <begin position="1"/>
        <end position="20"/>
    </location>
</feature>
<dbReference type="EMBL" id="GBRH01211402">
    <property type="protein sequence ID" value="JAD86493.1"/>
    <property type="molecule type" value="Transcribed_RNA"/>
</dbReference>
<dbReference type="AlphaFoldDB" id="A0A0A9DIJ4"/>
<evidence type="ECO:0000313" key="2">
    <source>
        <dbReference type="EMBL" id="JAD86493.1"/>
    </source>
</evidence>
<reference evidence="2" key="2">
    <citation type="journal article" date="2015" name="Data Brief">
        <title>Shoot transcriptome of the giant reed, Arundo donax.</title>
        <authorList>
            <person name="Barrero R.A."/>
            <person name="Guerrero F.D."/>
            <person name="Moolhuijzen P."/>
            <person name="Goolsby J.A."/>
            <person name="Tidwell J."/>
            <person name="Bellgard S.E."/>
            <person name="Bellgard M.I."/>
        </authorList>
    </citation>
    <scope>NUCLEOTIDE SEQUENCE</scope>
    <source>
        <tissue evidence="2">Shoot tissue taken approximately 20 cm above the soil surface</tissue>
    </source>
</reference>
<proteinExistence type="predicted"/>
<evidence type="ECO:0000256" key="1">
    <source>
        <dbReference type="SAM" id="MobiDB-lite"/>
    </source>
</evidence>
<name>A0A0A9DIJ4_ARUDO</name>
<sequence length="140" mass="14652">MSLSQSRLRGEAGGEGADGIENREAIAAAAAANAVPPEERRRRQRVVVAGVAAGYLDPLDELLEALVVDEGALPLGDDAGLVLPRELHHPQQSPPPANTALYVLCSDYLASISEVFTCGARDRGRVQGQAGVMAEAILLI</sequence>